<dbReference type="EMBL" id="GBRH01256802">
    <property type="protein sequence ID" value="JAD41093.1"/>
    <property type="molecule type" value="Transcribed_RNA"/>
</dbReference>
<proteinExistence type="predicted"/>
<organism evidence="1">
    <name type="scientific">Arundo donax</name>
    <name type="common">Giant reed</name>
    <name type="synonym">Donax arundinaceus</name>
    <dbReference type="NCBI Taxonomy" id="35708"/>
    <lineage>
        <taxon>Eukaryota</taxon>
        <taxon>Viridiplantae</taxon>
        <taxon>Streptophyta</taxon>
        <taxon>Embryophyta</taxon>
        <taxon>Tracheophyta</taxon>
        <taxon>Spermatophyta</taxon>
        <taxon>Magnoliopsida</taxon>
        <taxon>Liliopsida</taxon>
        <taxon>Poales</taxon>
        <taxon>Poaceae</taxon>
        <taxon>PACMAD clade</taxon>
        <taxon>Arundinoideae</taxon>
        <taxon>Arundineae</taxon>
        <taxon>Arundo</taxon>
    </lineage>
</organism>
<protein>
    <submittedName>
        <fullName evidence="1">Uncharacterized protein</fullName>
    </submittedName>
</protein>
<name>A0A0A8ZTX7_ARUDO</name>
<accession>A0A0A8ZTX7</accession>
<reference evidence="1" key="1">
    <citation type="submission" date="2014-09" db="EMBL/GenBank/DDBJ databases">
        <authorList>
            <person name="Magalhaes I.L.F."/>
            <person name="Oliveira U."/>
            <person name="Santos F.R."/>
            <person name="Vidigal T.H.D.A."/>
            <person name="Brescovit A.D."/>
            <person name="Santos A.J."/>
        </authorList>
    </citation>
    <scope>NUCLEOTIDE SEQUENCE</scope>
    <source>
        <tissue evidence="1">Shoot tissue taken approximately 20 cm above the soil surface</tissue>
    </source>
</reference>
<reference evidence="1" key="2">
    <citation type="journal article" date="2015" name="Data Brief">
        <title>Shoot transcriptome of the giant reed, Arundo donax.</title>
        <authorList>
            <person name="Barrero R.A."/>
            <person name="Guerrero F.D."/>
            <person name="Moolhuijzen P."/>
            <person name="Goolsby J.A."/>
            <person name="Tidwell J."/>
            <person name="Bellgard S.E."/>
            <person name="Bellgard M.I."/>
        </authorList>
    </citation>
    <scope>NUCLEOTIDE SEQUENCE</scope>
    <source>
        <tissue evidence="1">Shoot tissue taken approximately 20 cm above the soil surface</tissue>
    </source>
</reference>
<dbReference type="AlphaFoldDB" id="A0A0A8ZTX7"/>
<evidence type="ECO:0000313" key="1">
    <source>
        <dbReference type="EMBL" id="JAD41093.1"/>
    </source>
</evidence>
<sequence>MLVLSVSNRLHCRILQTNIDDQIFKAPYKFLPEQFCNSMLNY</sequence>